<gene>
    <name evidence="1" type="ORF">AK812_SmicGene34002</name>
</gene>
<dbReference type="OrthoDB" id="421428at2759"/>
<name>A0A1Q9CQ67_SYMMI</name>
<proteinExistence type="predicted"/>
<dbReference type="AlphaFoldDB" id="A0A1Q9CQ67"/>
<evidence type="ECO:0000313" key="2">
    <source>
        <dbReference type="Proteomes" id="UP000186817"/>
    </source>
</evidence>
<evidence type="ECO:0000313" key="1">
    <source>
        <dbReference type="EMBL" id="OLP85045.1"/>
    </source>
</evidence>
<reference evidence="1 2" key="1">
    <citation type="submission" date="2016-02" db="EMBL/GenBank/DDBJ databases">
        <title>Genome analysis of coral dinoflagellate symbionts highlights evolutionary adaptations to a symbiotic lifestyle.</title>
        <authorList>
            <person name="Aranda M."/>
            <person name="Li Y."/>
            <person name="Liew Y.J."/>
            <person name="Baumgarten S."/>
            <person name="Simakov O."/>
            <person name="Wilson M."/>
            <person name="Piel J."/>
            <person name="Ashoor H."/>
            <person name="Bougouffa S."/>
            <person name="Bajic V.B."/>
            <person name="Ryu T."/>
            <person name="Ravasi T."/>
            <person name="Bayer T."/>
            <person name="Micklem G."/>
            <person name="Kim H."/>
            <person name="Bhak J."/>
            <person name="Lajeunesse T.C."/>
            <person name="Voolstra C.R."/>
        </authorList>
    </citation>
    <scope>NUCLEOTIDE SEQUENCE [LARGE SCALE GENOMIC DNA]</scope>
    <source>
        <strain evidence="1 2">CCMP2467</strain>
    </source>
</reference>
<sequence>MALSQDRRRPFKQSVWEIKLKVNSVVNAGNDSKEGMESLIEALERHQQWEYSFQNIGWLWDTVKNHEKAAAVCREFGICPDKGTRVLEEEDEEEDNRWVGLVGRVGSVGWVGRVGVVSKEQREERAAEMAAEMGEKPAEEKVTHLLSLWRSFRRDPASSPDQHKLRTALHYLLELQENPEMQQCAQKEAQLCHAELTEGILKSMAQQMNKHLRTSGASLQWSASQVPRILQLVAQLVPTEQVAQHKRPIEQVAPLVRPAEKDKKLWTPFFWEAGSLIAKEGLRNSTDPTKKNVPQTMSIMADAYGKMGFSWWHGPLLGEFSNHLQEHHLATMGPLELVNVFHWFAQLVFEGEGWQREDWIQWRREVALRIATELSNKLLGLLDPQKPESIKFLGHLGNHLSKALSACNLVGILPVKLFETCTDCAKGLLELQEYDARVLSYQLRRQAKRNASILLPDRAASVLSSFLPESELEAAAARVSRLYFAVKDQPRPQRQNILENLGNGLHLLGPAGGLLVTANPFEISRTQADNMRDRLEEIFMMGISHHNMKMETVIGFLETSRKVSSRFSTGLAETFVRSAFQKAFSLAKQRAMSNCILEEELKAYLKLPDHHFLPQHGMSAKLREELEAQRDALNQLREIS</sequence>
<protein>
    <submittedName>
        <fullName evidence="1">Uncharacterized protein</fullName>
    </submittedName>
</protein>
<organism evidence="1 2">
    <name type="scientific">Symbiodinium microadriaticum</name>
    <name type="common">Dinoflagellate</name>
    <name type="synonym">Zooxanthella microadriatica</name>
    <dbReference type="NCBI Taxonomy" id="2951"/>
    <lineage>
        <taxon>Eukaryota</taxon>
        <taxon>Sar</taxon>
        <taxon>Alveolata</taxon>
        <taxon>Dinophyceae</taxon>
        <taxon>Suessiales</taxon>
        <taxon>Symbiodiniaceae</taxon>
        <taxon>Symbiodinium</taxon>
    </lineage>
</organism>
<dbReference type="Proteomes" id="UP000186817">
    <property type="component" value="Unassembled WGS sequence"/>
</dbReference>
<keyword evidence="2" id="KW-1185">Reference proteome</keyword>
<accession>A0A1Q9CQ67</accession>
<dbReference type="EMBL" id="LSRX01000998">
    <property type="protein sequence ID" value="OLP85045.1"/>
    <property type="molecule type" value="Genomic_DNA"/>
</dbReference>
<comment type="caution">
    <text evidence="1">The sequence shown here is derived from an EMBL/GenBank/DDBJ whole genome shotgun (WGS) entry which is preliminary data.</text>
</comment>